<evidence type="ECO:0000313" key="6">
    <source>
        <dbReference type="Proteomes" id="UP000734823"/>
    </source>
</evidence>
<dbReference type="EMBL" id="JABVED010000008">
    <property type="protein sequence ID" value="MBC6448595.1"/>
    <property type="molecule type" value="Genomic_DNA"/>
</dbReference>
<keyword evidence="6" id="KW-1185">Reference proteome</keyword>
<feature type="domain" description="PPIase cyclophilin-type" evidence="4">
    <location>
        <begin position="89"/>
        <end position="249"/>
    </location>
</feature>
<comment type="caution">
    <text evidence="5">The sequence shown here is derived from an EMBL/GenBank/DDBJ whole genome shotgun (WGS) entry which is preliminary data.</text>
</comment>
<sequence length="251" mass="25420">MKRTATTGLLLACLTLTACGSTVSGSPVGAESAPTTSEKSSAAAPTTSAADGTPCRYKTSTGQPAPEGKDVGKPAERAKDKPATVTLTTNLGPVTIELATDTAPCTARSFVHLASEKYFDDSPCHRLTAADSLSVLQCGDPTGQGTGGPGYTVQDENPGNLKPSGAGETVVYPRGTVAMANTGRPNSGGSQFFLVYRDSMLPPTYAVLGTIDEAGLATLDKIAAGGITPQMGEQDGAPTVPVKIQKATVAD</sequence>
<gene>
    <name evidence="5" type="ORF">GPZ80_15575</name>
</gene>
<feature type="compositionally biased region" description="Low complexity" evidence="2">
    <location>
        <begin position="30"/>
        <end position="50"/>
    </location>
</feature>
<evidence type="ECO:0000259" key="4">
    <source>
        <dbReference type="PROSITE" id="PS50072"/>
    </source>
</evidence>
<dbReference type="Proteomes" id="UP000734823">
    <property type="component" value="Unassembled WGS sequence"/>
</dbReference>
<evidence type="ECO:0000256" key="2">
    <source>
        <dbReference type="SAM" id="MobiDB-lite"/>
    </source>
</evidence>
<keyword evidence="3" id="KW-0732">Signal</keyword>
<comment type="function">
    <text evidence="1">PPIases accelerate the folding of proteins. It catalyzes the cis-trans isomerization of proline imidic peptide bonds in oligopeptides.</text>
</comment>
<dbReference type="GO" id="GO:0016853">
    <property type="term" value="F:isomerase activity"/>
    <property type="evidence" value="ECO:0007669"/>
    <property type="project" value="UniProtKB-KW"/>
</dbReference>
<dbReference type="Gene3D" id="2.40.100.10">
    <property type="entry name" value="Cyclophilin-like"/>
    <property type="match status" value="1"/>
</dbReference>
<feature type="region of interest" description="Disordered" evidence="2">
    <location>
        <begin position="141"/>
        <end position="165"/>
    </location>
</feature>
<feature type="region of interest" description="Disordered" evidence="2">
    <location>
        <begin position="24"/>
        <end position="83"/>
    </location>
</feature>
<feature type="chain" id="PRO_5046580322" evidence="3">
    <location>
        <begin position="21"/>
        <end position="251"/>
    </location>
</feature>
<dbReference type="PROSITE" id="PS50072">
    <property type="entry name" value="CSA_PPIASE_2"/>
    <property type="match status" value="1"/>
</dbReference>
<proteinExistence type="predicted"/>
<dbReference type="SUPFAM" id="SSF50891">
    <property type="entry name" value="Cyclophilin-like"/>
    <property type="match status" value="1"/>
</dbReference>
<dbReference type="Pfam" id="PF00160">
    <property type="entry name" value="Pro_isomerase"/>
    <property type="match status" value="1"/>
</dbReference>
<accession>A0ABR7L7D5</accession>
<evidence type="ECO:0000256" key="3">
    <source>
        <dbReference type="SAM" id="SignalP"/>
    </source>
</evidence>
<evidence type="ECO:0000256" key="1">
    <source>
        <dbReference type="ARBA" id="ARBA00002388"/>
    </source>
</evidence>
<dbReference type="PROSITE" id="PS51257">
    <property type="entry name" value="PROKAR_LIPOPROTEIN"/>
    <property type="match status" value="1"/>
</dbReference>
<dbReference type="PANTHER" id="PTHR45625">
    <property type="entry name" value="PEPTIDYL-PROLYL CIS-TRANS ISOMERASE-RELATED"/>
    <property type="match status" value="1"/>
</dbReference>
<keyword evidence="5" id="KW-0413">Isomerase</keyword>
<evidence type="ECO:0000313" key="5">
    <source>
        <dbReference type="EMBL" id="MBC6448595.1"/>
    </source>
</evidence>
<feature type="compositionally biased region" description="Basic and acidic residues" evidence="2">
    <location>
        <begin position="67"/>
        <end position="82"/>
    </location>
</feature>
<dbReference type="InterPro" id="IPR044666">
    <property type="entry name" value="Cyclophilin_A-like"/>
</dbReference>
<protein>
    <submittedName>
        <fullName evidence="5">Peptidylprolyl isomerase</fullName>
    </submittedName>
</protein>
<dbReference type="InterPro" id="IPR029000">
    <property type="entry name" value="Cyclophilin-like_dom_sf"/>
</dbReference>
<feature type="signal peptide" evidence="3">
    <location>
        <begin position="1"/>
        <end position="20"/>
    </location>
</feature>
<organism evidence="5 6">
    <name type="scientific">Actinokineospora xionganensis</name>
    <dbReference type="NCBI Taxonomy" id="2684470"/>
    <lineage>
        <taxon>Bacteria</taxon>
        <taxon>Bacillati</taxon>
        <taxon>Actinomycetota</taxon>
        <taxon>Actinomycetes</taxon>
        <taxon>Pseudonocardiales</taxon>
        <taxon>Pseudonocardiaceae</taxon>
        <taxon>Actinokineospora</taxon>
    </lineage>
</organism>
<reference evidence="5 6" key="1">
    <citation type="submission" date="2020-06" db="EMBL/GenBank/DDBJ databases">
        <title>Actinokineospora xiongansis sp. nov., isolated from soil of Baiyangdian.</title>
        <authorList>
            <person name="Zhang X."/>
        </authorList>
    </citation>
    <scope>NUCLEOTIDE SEQUENCE [LARGE SCALE GENOMIC DNA]</scope>
    <source>
        <strain evidence="5 6">HBU206404</strain>
    </source>
</reference>
<dbReference type="RefSeq" id="WP_222719375.1">
    <property type="nucleotide sequence ID" value="NZ_JABVED010000008.1"/>
</dbReference>
<dbReference type="PANTHER" id="PTHR45625:SF3">
    <property type="entry name" value="PEPTIDYL-PROLYL CIS-TRANS ISOMERASE B-RELATED"/>
    <property type="match status" value="1"/>
</dbReference>
<dbReference type="InterPro" id="IPR002130">
    <property type="entry name" value="Cyclophilin-type_PPIase_dom"/>
</dbReference>
<name>A0ABR7L7D5_9PSEU</name>